<comment type="caution">
    <text evidence="1">The sequence shown here is derived from an EMBL/GenBank/DDBJ whole genome shotgun (WGS) entry which is preliminary data.</text>
</comment>
<dbReference type="Proteomes" id="UP000314294">
    <property type="component" value="Unassembled WGS sequence"/>
</dbReference>
<proteinExistence type="predicted"/>
<dbReference type="EMBL" id="SRLO01000256">
    <property type="protein sequence ID" value="TNN64244.1"/>
    <property type="molecule type" value="Genomic_DNA"/>
</dbReference>
<dbReference type="AlphaFoldDB" id="A0A4Z2HH68"/>
<sequence>MFISDCKGFCRFLSWWRVRADVPARGFMIQCESRCLYVCAGLLCCEYTGCSHKGIHFHIRLAKIEGCDLLQQMDRTAFLMTDERLFNALTRLHDRTREPGSRSTSGLSSFLRMWPTRQRAASSMLAFS</sequence>
<gene>
    <name evidence="1" type="ORF">EYF80_025495</name>
</gene>
<reference evidence="1 2" key="1">
    <citation type="submission" date="2019-03" db="EMBL/GenBank/DDBJ databases">
        <title>First draft genome of Liparis tanakae, snailfish: a comprehensive survey of snailfish specific genes.</title>
        <authorList>
            <person name="Kim W."/>
            <person name="Song I."/>
            <person name="Jeong J.-H."/>
            <person name="Kim D."/>
            <person name="Kim S."/>
            <person name="Ryu S."/>
            <person name="Song J.Y."/>
            <person name="Lee S.K."/>
        </authorList>
    </citation>
    <scope>NUCLEOTIDE SEQUENCE [LARGE SCALE GENOMIC DNA]</scope>
    <source>
        <tissue evidence="1">Muscle</tissue>
    </source>
</reference>
<evidence type="ECO:0000313" key="1">
    <source>
        <dbReference type="EMBL" id="TNN64244.1"/>
    </source>
</evidence>
<protein>
    <submittedName>
        <fullName evidence="1">Uncharacterized protein</fullName>
    </submittedName>
</protein>
<accession>A0A4Z2HH68</accession>
<evidence type="ECO:0000313" key="2">
    <source>
        <dbReference type="Proteomes" id="UP000314294"/>
    </source>
</evidence>
<organism evidence="1 2">
    <name type="scientific">Liparis tanakae</name>
    <name type="common">Tanaka's snailfish</name>
    <dbReference type="NCBI Taxonomy" id="230148"/>
    <lineage>
        <taxon>Eukaryota</taxon>
        <taxon>Metazoa</taxon>
        <taxon>Chordata</taxon>
        <taxon>Craniata</taxon>
        <taxon>Vertebrata</taxon>
        <taxon>Euteleostomi</taxon>
        <taxon>Actinopterygii</taxon>
        <taxon>Neopterygii</taxon>
        <taxon>Teleostei</taxon>
        <taxon>Neoteleostei</taxon>
        <taxon>Acanthomorphata</taxon>
        <taxon>Eupercaria</taxon>
        <taxon>Perciformes</taxon>
        <taxon>Cottioidei</taxon>
        <taxon>Cottales</taxon>
        <taxon>Liparidae</taxon>
        <taxon>Liparis</taxon>
    </lineage>
</organism>
<keyword evidence="2" id="KW-1185">Reference proteome</keyword>
<name>A0A4Z2HH68_9TELE</name>